<keyword evidence="2" id="KW-1185">Reference proteome</keyword>
<accession>A0A7J7UMV8</accession>
<dbReference type="OrthoDB" id="309575at2759"/>
<dbReference type="GO" id="GO:0005886">
    <property type="term" value="C:plasma membrane"/>
    <property type="evidence" value="ECO:0007669"/>
    <property type="project" value="TreeGrafter"/>
</dbReference>
<organism evidence="1 2">
    <name type="scientific">Myotis myotis</name>
    <name type="common">Greater mouse-eared bat</name>
    <name type="synonym">Vespertilio myotis</name>
    <dbReference type="NCBI Taxonomy" id="51298"/>
    <lineage>
        <taxon>Eukaryota</taxon>
        <taxon>Metazoa</taxon>
        <taxon>Chordata</taxon>
        <taxon>Craniata</taxon>
        <taxon>Vertebrata</taxon>
        <taxon>Euteleostomi</taxon>
        <taxon>Mammalia</taxon>
        <taxon>Eutheria</taxon>
        <taxon>Laurasiatheria</taxon>
        <taxon>Chiroptera</taxon>
        <taxon>Yangochiroptera</taxon>
        <taxon>Vespertilionidae</taxon>
        <taxon>Myotis</taxon>
    </lineage>
</organism>
<evidence type="ECO:0000313" key="2">
    <source>
        <dbReference type="Proteomes" id="UP000527355"/>
    </source>
</evidence>
<dbReference type="VEuPathDB" id="HostDB:CUNH9orf135"/>
<dbReference type="AlphaFoldDB" id="A0A7J7UMV8"/>
<gene>
    <name evidence="1" type="ORF">mMyoMyo1_001923</name>
</gene>
<proteinExistence type="predicted"/>
<dbReference type="Pfam" id="PF15139">
    <property type="entry name" value="CFAP95"/>
    <property type="match status" value="1"/>
</dbReference>
<dbReference type="InterPro" id="IPR027905">
    <property type="entry name" value="CFAP95"/>
</dbReference>
<evidence type="ECO:0000313" key="1">
    <source>
        <dbReference type="EMBL" id="KAF6314223.1"/>
    </source>
</evidence>
<reference evidence="1 2" key="1">
    <citation type="journal article" date="2020" name="Nature">
        <title>Six reference-quality genomes reveal evolution of bat adaptations.</title>
        <authorList>
            <person name="Jebb D."/>
            <person name="Huang Z."/>
            <person name="Pippel M."/>
            <person name="Hughes G.M."/>
            <person name="Lavrichenko K."/>
            <person name="Devanna P."/>
            <person name="Winkler S."/>
            <person name="Jermiin L.S."/>
            <person name="Skirmuntt E.C."/>
            <person name="Katzourakis A."/>
            <person name="Burkitt-Gray L."/>
            <person name="Ray D.A."/>
            <person name="Sullivan K.A.M."/>
            <person name="Roscito J.G."/>
            <person name="Kirilenko B.M."/>
            <person name="Davalos L.M."/>
            <person name="Corthals A.P."/>
            <person name="Power M.L."/>
            <person name="Jones G."/>
            <person name="Ransome R.D."/>
            <person name="Dechmann D.K.N."/>
            <person name="Locatelli A.G."/>
            <person name="Puechmaille S.J."/>
            <person name="Fedrigo O."/>
            <person name="Jarvis E.D."/>
            <person name="Hiller M."/>
            <person name="Vernes S.C."/>
            <person name="Myers E.W."/>
            <person name="Teeling E.C."/>
        </authorList>
    </citation>
    <scope>NUCLEOTIDE SEQUENCE [LARGE SCALE GENOMIC DNA]</scope>
    <source>
        <strain evidence="1">MMyoMyo1</strain>
        <tissue evidence="1">Flight muscle</tissue>
    </source>
</reference>
<protein>
    <submittedName>
        <fullName evidence="1">Uncharacterized protein</fullName>
    </submittedName>
</protein>
<sequence length="229" mass="26389">MENLGSSRQDLCSTRGYQFEIGPPDVLERKGSLTLRSRHKKYSNPVLVYSWHHNREAYPKDYDIEGPEKIKLCDSTYRRLGTDEPQIWISETHEQTARVFLNTELAQIKSCALLNEETWCSGIVERDTGLPVTGFGALFTRHPPDQRKMCALTTYAENYTPPYNYQLLDYPCQDDYSIVHRKCRSQFTDLNGSKRFGINTWHDESGIYANSYAKQELYPLTGGPILPFS</sequence>
<dbReference type="Proteomes" id="UP000527355">
    <property type="component" value="Unassembled WGS sequence"/>
</dbReference>
<comment type="caution">
    <text evidence="1">The sequence shown here is derived from an EMBL/GenBank/DDBJ whole genome shotgun (WGS) entry which is preliminary data.</text>
</comment>
<name>A0A7J7UMV8_MYOMY</name>
<dbReference type="EMBL" id="JABWUV010000012">
    <property type="protein sequence ID" value="KAF6314223.1"/>
    <property type="molecule type" value="Genomic_DNA"/>
</dbReference>
<dbReference type="PANTHER" id="PTHR35069:SF1">
    <property type="entry name" value="CILIA- AND FLAGELLA-ASSOCIATED PROTEIN 95"/>
    <property type="match status" value="1"/>
</dbReference>
<dbReference type="PANTHER" id="PTHR35069">
    <property type="entry name" value="PROTEIN C9ORF135"/>
    <property type="match status" value="1"/>
</dbReference>